<dbReference type="GO" id="GO:0046873">
    <property type="term" value="F:metal ion transmembrane transporter activity"/>
    <property type="evidence" value="ECO:0007669"/>
    <property type="project" value="InterPro"/>
</dbReference>
<dbReference type="InterPro" id="IPR047199">
    <property type="entry name" value="CorA-like"/>
</dbReference>
<dbReference type="Gene3D" id="3.30.460.20">
    <property type="entry name" value="CorA soluble domain-like"/>
    <property type="match status" value="1"/>
</dbReference>
<organism evidence="7 8">
    <name type="scientific">Luoshenia tenuis</name>
    <dbReference type="NCBI Taxonomy" id="2763654"/>
    <lineage>
        <taxon>Bacteria</taxon>
        <taxon>Bacillati</taxon>
        <taxon>Bacillota</taxon>
        <taxon>Clostridia</taxon>
        <taxon>Christensenellales</taxon>
        <taxon>Christensenellaceae</taxon>
        <taxon>Luoshenia</taxon>
    </lineage>
</organism>
<dbReference type="InterPro" id="IPR045861">
    <property type="entry name" value="CorA_cytoplasmic_dom"/>
</dbReference>
<comment type="subcellular location">
    <subcellularLocation>
        <location evidence="1">Membrane</location>
        <topology evidence="1">Multi-pass membrane protein</topology>
    </subcellularLocation>
</comment>
<evidence type="ECO:0000256" key="6">
    <source>
        <dbReference type="SAM" id="Phobius"/>
    </source>
</evidence>
<evidence type="ECO:0000256" key="3">
    <source>
        <dbReference type="ARBA" id="ARBA00022692"/>
    </source>
</evidence>
<dbReference type="InterPro" id="IPR045863">
    <property type="entry name" value="CorA_TM1_TM2"/>
</dbReference>
<dbReference type="Pfam" id="PF01544">
    <property type="entry name" value="CorA"/>
    <property type="match status" value="1"/>
</dbReference>
<protein>
    <submittedName>
        <fullName evidence="7">Magnesium transporter CorA family protein</fullName>
    </submittedName>
</protein>
<evidence type="ECO:0000256" key="1">
    <source>
        <dbReference type="ARBA" id="ARBA00004141"/>
    </source>
</evidence>
<comment type="similarity">
    <text evidence="2">Belongs to the CorA metal ion transporter (MIT) (TC 1.A.35) family.</text>
</comment>
<dbReference type="AlphaFoldDB" id="A0A926HNP6"/>
<dbReference type="Proteomes" id="UP000654279">
    <property type="component" value="Unassembled WGS sequence"/>
</dbReference>
<evidence type="ECO:0000313" key="8">
    <source>
        <dbReference type="Proteomes" id="UP000654279"/>
    </source>
</evidence>
<accession>A0A926HNP6</accession>
<comment type="caution">
    <text evidence="7">The sequence shown here is derived from an EMBL/GenBank/DDBJ whole genome shotgun (WGS) entry which is preliminary data.</text>
</comment>
<dbReference type="Gene3D" id="1.20.58.340">
    <property type="entry name" value="Magnesium transport protein CorA, transmembrane region"/>
    <property type="match status" value="2"/>
</dbReference>
<dbReference type="EMBL" id="JACRSO010000003">
    <property type="protein sequence ID" value="MBC8529371.1"/>
    <property type="molecule type" value="Genomic_DNA"/>
</dbReference>
<feature type="transmembrane region" description="Helical" evidence="6">
    <location>
        <begin position="262"/>
        <end position="281"/>
    </location>
</feature>
<evidence type="ECO:0000256" key="2">
    <source>
        <dbReference type="ARBA" id="ARBA00009765"/>
    </source>
</evidence>
<dbReference type="RefSeq" id="WP_138294676.1">
    <property type="nucleotide sequence ID" value="NZ_JACRSO010000003.1"/>
</dbReference>
<dbReference type="GO" id="GO:0016020">
    <property type="term" value="C:membrane"/>
    <property type="evidence" value="ECO:0007669"/>
    <property type="project" value="UniProtKB-SubCell"/>
</dbReference>
<reference evidence="7" key="1">
    <citation type="submission" date="2020-08" db="EMBL/GenBank/DDBJ databases">
        <title>Genome public.</title>
        <authorList>
            <person name="Liu C."/>
            <person name="Sun Q."/>
        </authorList>
    </citation>
    <scope>NUCLEOTIDE SEQUENCE</scope>
    <source>
        <strain evidence="7">NSJ-44</strain>
    </source>
</reference>
<feature type="transmembrane region" description="Helical" evidence="6">
    <location>
        <begin position="293"/>
        <end position="314"/>
    </location>
</feature>
<dbReference type="PANTHER" id="PTHR47891">
    <property type="entry name" value="TRANSPORTER-RELATED"/>
    <property type="match status" value="1"/>
</dbReference>
<dbReference type="SUPFAM" id="SSF143865">
    <property type="entry name" value="CorA soluble domain-like"/>
    <property type="match status" value="1"/>
</dbReference>
<keyword evidence="3 6" id="KW-0812">Transmembrane</keyword>
<gene>
    <name evidence="7" type="ORF">H8699_08020</name>
</gene>
<name>A0A926HNP6_9FIRM</name>
<dbReference type="SUPFAM" id="SSF144083">
    <property type="entry name" value="Magnesium transport protein CorA, transmembrane region"/>
    <property type="match status" value="1"/>
</dbReference>
<dbReference type="CDD" id="cd12827">
    <property type="entry name" value="EcCorA_ZntB-like_u2"/>
    <property type="match status" value="1"/>
</dbReference>
<sequence length="319" mass="36431">MLAIYKTIEENLREFTSFDGLLEQEDTISGAWVNLVAPTEEEILQTSERLHIDLDFVRAALDDEERARIEVEDANILIIVDMPQVEMENDSFVYTTLPLGIVLTEEALVTVMLKESPLVNDFIDGRVKTFYTYKRTRFILQLLYRNAARFLSYLKQIDKASTRVEGELHKSMKNKELIQMLKLEKSLVFFSTSLKGNELVLEKLLRMDYIKKYPDDTDLLEDVIVENKQAIEMCTIYRDILSGTMDAFASVISNNLNIVMKFMAAVTIILAVPALVAALWGMNVPVPFESNPMGFWIVIGIAALATLLATIYMARRKMF</sequence>
<dbReference type="PANTHER" id="PTHR47891:SF2">
    <property type="entry name" value="MAGNESIUM AND COBALT TRANSPORTER"/>
    <property type="match status" value="1"/>
</dbReference>
<keyword evidence="4 6" id="KW-1133">Transmembrane helix</keyword>
<keyword evidence="5 6" id="KW-0472">Membrane</keyword>
<dbReference type="InterPro" id="IPR002523">
    <property type="entry name" value="MgTranspt_CorA/ZnTranspt_ZntB"/>
</dbReference>
<proteinExistence type="inferred from homology"/>
<keyword evidence="8" id="KW-1185">Reference proteome</keyword>
<evidence type="ECO:0000256" key="4">
    <source>
        <dbReference type="ARBA" id="ARBA00022989"/>
    </source>
</evidence>
<evidence type="ECO:0000256" key="5">
    <source>
        <dbReference type="ARBA" id="ARBA00023136"/>
    </source>
</evidence>
<evidence type="ECO:0000313" key="7">
    <source>
        <dbReference type="EMBL" id="MBC8529371.1"/>
    </source>
</evidence>